<proteinExistence type="predicted"/>
<organism evidence="1 2">
    <name type="scientific">Colletotrichum liriopes</name>
    <dbReference type="NCBI Taxonomy" id="708192"/>
    <lineage>
        <taxon>Eukaryota</taxon>
        <taxon>Fungi</taxon>
        <taxon>Dikarya</taxon>
        <taxon>Ascomycota</taxon>
        <taxon>Pezizomycotina</taxon>
        <taxon>Sordariomycetes</taxon>
        <taxon>Hypocreomycetidae</taxon>
        <taxon>Glomerellales</taxon>
        <taxon>Glomerellaceae</taxon>
        <taxon>Colletotrichum</taxon>
        <taxon>Colletotrichum spaethianum species complex</taxon>
    </lineage>
</organism>
<reference evidence="1 2" key="1">
    <citation type="submission" date="2021-07" db="EMBL/GenBank/DDBJ databases">
        <title>Genome data of Colletotrichum spaethianum.</title>
        <authorList>
            <person name="Utami Y.D."/>
            <person name="Hiruma K."/>
        </authorList>
    </citation>
    <scope>NUCLEOTIDE SEQUENCE [LARGE SCALE GENOMIC DNA]</scope>
    <source>
        <strain evidence="1 2">MAFF 242679</strain>
    </source>
</reference>
<comment type="caution">
    <text evidence="1">The sequence shown here is derived from an EMBL/GenBank/DDBJ whole genome shotgun (WGS) entry which is preliminary data.</text>
</comment>
<sequence>MADVNLAQGTVNNSRAALASGIAVNERLAAIQAELSSLKVRYHRIPDSYKVLLVARKDTSREYRRLQAAEKASVEAEDRVKADKDGLRDAQHAFNLANASMRAAEGREHRFDELDLGRRVAKKQRNKTHKTRAELVEDHHGAYGAWAAAAEAFHKAEVAEQLKAKEWEERGQAICFVMGSKRTT</sequence>
<keyword evidence="2" id="KW-1185">Reference proteome</keyword>
<dbReference type="EMBL" id="BPPX01000053">
    <property type="protein sequence ID" value="GJC90410.1"/>
    <property type="molecule type" value="Genomic_DNA"/>
</dbReference>
<dbReference type="Proteomes" id="UP001055172">
    <property type="component" value="Unassembled WGS sequence"/>
</dbReference>
<evidence type="ECO:0000313" key="1">
    <source>
        <dbReference type="EMBL" id="GJC90410.1"/>
    </source>
</evidence>
<protein>
    <submittedName>
        <fullName evidence="1">Uncharacterized protein</fullName>
    </submittedName>
</protein>
<dbReference type="AlphaFoldDB" id="A0AA37GZV5"/>
<accession>A0AA37GZV5</accession>
<evidence type="ECO:0000313" key="2">
    <source>
        <dbReference type="Proteomes" id="UP001055172"/>
    </source>
</evidence>
<name>A0AA37GZV5_9PEZI</name>
<gene>
    <name evidence="1" type="ORF">ColLi_13248</name>
</gene>